<reference evidence="1 2" key="1">
    <citation type="submission" date="2024-01" db="EMBL/GenBank/DDBJ databases">
        <title>The genomes of 5 underutilized Papilionoideae crops provide insights into root nodulation and disease resistanc.</title>
        <authorList>
            <person name="Jiang F."/>
        </authorList>
    </citation>
    <scope>NUCLEOTIDE SEQUENCE [LARGE SCALE GENOMIC DNA]</scope>
    <source>
        <strain evidence="1">LVBAO_FW01</strain>
        <tissue evidence="1">Leaves</tissue>
    </source>
</reference>
<evidence type="ECO:0000313" key="2">
    <source>
        <dbReference type="Proteomes" id="UP001367508"/>
    </source>
</evidence>
<organism evidence="1 2">
    <name type="scientific">Canavalia gladiata</name>
    <name type="common">Sword bean</name>
    <name type="synonym">Dolichos gladiatus</name>
    <dbReference type="NCBI Taxonomy" id="3824"/>
    <lineage>
        <taxon>Eukaryota</taxon>
        <taxon>Viridiplantae</taxon>
        <taxon>Streptophyta</taxon>
        <taxon>Embryophyta</taxon>
        <taxon>Tracheophyta</taxon>
        <taxon>Spermatophyta</taxon>
        <taxon>Magnoliopsida</taxon>
        <taxon>eudicotyledons</taxon>
        <taxon>Gunneridae</taxon>
        <taxon>Pentapetalae</taxon>
        <taxon>rosids</taxon>
        <taxon>fabids</taxon>
        <taxon>Fabales</taxon>
        <taxon>Fabaceae</taxon>
        <taxon>Papilionoideae</taxon>
        <taxon>50 kb inversion clade</taxon>
        <taxon>NPAAA clade</taxon>
        <taxon>indigoferoid/millettioid clade</taxon>
        <taxon>Phaseoleae</taxon>
        <taxon>Canavalia</taxon>
    </lineage>
</organism>
<dbReference type="Gene3D" id="3.10.20.310">
    <property type="entry name" value="membrane protein fhac"/>
    <property type="match status" value="1"/>
</dbReference>
<protein>
    <submittedName>
        <fullName evidence="1">Uncharacterized protein</fullName>
    </submittedName>
</protein>
<comment type="caution">
    <text evidence="1">The sequence shown here is derived from an EMBL/GenBank/DDBJ whole genome shotgun (WGS) entry which is preliminary data.</text>
</comment>
<keyword evidence="2" id="KW-1185">Reference proteome</keyword>
<dbReference type="EMBL" id="JAYMYQ010000008">
    <property type="protein sequence ID" value="KAK7316161.1"/>
    <property type="molecule type" value="Genomic_DNA"/>
</dbReference>
<gene>
    <name evidence="1" type="ORF">VNO77_34946</name>
</gene>
<dbReference type="AlphaFoldDB" id="A0AAN9PYS7"/>
<accession>A0AAN9PYS7</accession>
<sequence length="248" mass="27538">MISANLSLSVFGRGSRVVFRDPEPPSISIETRKAKHCQYLSHIYVAITAATSPIGYPIANTEPGMLKYVGGTIVKGFTLHETTAPIGSFPSHRNCPLETARSHIANAANSIAQPIHSISALTVREVQEDVHRIINSRYFSSCMPVAVDTHDGIRLEFQGCEPLRNQDTEDVESGYPIPFYRCSRDALSYFGKWAVPASSHEESSNQDIMRKLRLYPPIEVTSIKTQEKAHGEHSTHACKFAITPCKRR</sequence>
<dbReference type="Proteomes" id="UP001367508">
    <property type="component" value="Unassembled WGS sequence"/>
</dbReference>
<proteinExistence type="predicted"/>
<evidence type="ECO:0000313" key="1">
    <source>
        <dbReference type="EMBL" id="KAK7316161.1"/>
    </source>
</evidence>
<name>A0AAN9PYS7_CANGL</name>